<organism evidence="2 3">
    <name type="scientific">Lasiosphaeria ovina</name>
    <dbReference type="NCBI Taxonomy" id="92902"/>
    <lineage>
        <taxon>Eukaryota</taxon>
        <taxon>Fungi</taxon>
        <taxon>Dikarya</taxon>
        <taxon>Ascomycota</taxon>
        <taxon>Pezizomycotina</taxon>
        <taxon>Sordariomycetes</taxon>
        <taxon>Sordariomycetidae</taxon>
        <taxon>Sordariales</taxon>
        <taxon>Lasiosphaeriaceae</taxon>
        <taxon>Lasiosphaeria</taxon>
    </lineage>
</organism>
<evidence type="ECO:0000256" key="1">
    <source>
        <dbReference type="SAM" id="MobiDB-lite"/>
    </source>
</evidence>
<evidence type="ECO:0000313" key="3">
    <source>
        <dbReference type="Proteomes" id="UP001287356"/>
    </source>
</evidence>
<protein>
    <submittedName>
        <fullName evidence="2">Uncharacterized protein</fullName>
    </submittedName>
</protein>
<reference evidence="2" key="1">
    <citation type="journal article" date="2023" name="Mol. Phylogenet. Evol.">
        <title>Genome-scale phylogeny and comparative genomics of the fungal order Sordariales.</title>
        <authorList>
            <person name="Hensen N."/>
            <person name="Bonometti L."/>
            <person name="Westerberg I."/>
            <person name="Brannstrom I.O."/>
            <person name="Guillou S."/>
            <person name="Cros-Aarteil S."/>
            <person name="Calhoun S."/>
            <person name="Haridas S."/>
            <person name="Kuo A."/>
            <person name="Mondo S."/>
            <person name="Pangilinan J."/>
            <person name="Riley R."/>
            <person name="LaButti K."/>
            <person name="Andreopoulos B."/>
            <person name="Lipzen A."/>
            <person name="Chen C."/>
            <person name="Yan M."/>
            <person name="Daum C."/>
            <person name="Ng V."/>
            <person name="Clum A."/>
            <person name="Steindorff A."/>
            <person name="Ohm R.A."/>
            <person name="Martin F."/>
            <person name="Silar P."/>
            <person name="Natvig D.O."/>
            <person name="Lalanne C."/>
            <person name="Gautier V."/>
            <person name="Ament-Velasquez S.L."/>
            <person name="Kruys A."/>
            <person name="Hutchinson M.I."/>
            <person name="Powell A.J."/>
            <person name="Barry K."/>
            <person name="Miller A.N."/>
            <person name="Grigoriev I.V."/>
            <person name="Debuchy R."/>
            <person name="Gladieux P."/>
            <person name="Hiltunen Thoren M."/>
            <person name="Johannesson H."/>
        </authorList>
    </citation>
    <scope>NUCLEOTIDE SEQUENCE</scope>
    <source>
        <strain evidence="2">CBS 958.72</strain>
    </source>
</reference>
<feature type="compositionally biased region" description="Low complexity" evidence="1">
    <location>
        <begin position="184"/>
        <end position="196"/>
    </location>
</feature>
<dbReference type="Proteomes" id="UP001287356">
    <property type="component" value="Unassembled WGS sequence"/>
</dbReference>
<feature type="compositionally biased region" description="Low complexity" evidence="1">
    <location>
        <begin position="37"/>
        <end position="51"/>
    </location>
</feature>
<keyword evidence="3" id="KW-1185">Reference proteome</keyword>
<name>A0AAE0JZD3_9PEZI</name>
<feature type="region of interest" description="Disordered" evidence="1">
    <location>
        <begin position="1"/>
        <end position="52"/>
    </location>
</feature>
<feature type="compositionally biased region" description="Basic and acidic residues" evidence="1">
    <location>
        <begin position="217"/>
        <end position="242"/>
    </location>
</feature>
<feature type="region of interest" description="Disordered" evidence="1">
    <location>
        <begin position="139"/>
        <end position="274"/>
    </location>
</feature>
<feature type="compositionally biased region" description="Basic and acidic residues" evidence="1">
    <location>
        <begin position="11"/>
        <end position="22"/>
    </location>
</feature>
<dbReference type="EMBL" id="JAULSN010000007">
    <property type="protein sequence ID" value="KAK3367191.1"/>
    <property type="molecule type" value="Genomic_DNA"/>
</dbReference>
<accession>A0AAE0JZD3</accession>
<dbReference type="AlphaFoldDB" id="A0AAE0JZD3"/>
<sequence>MSGDKPKHKGLRPDKETGKPEKYLFATRATPPNTGDKSASSPSKTASESVSLNAELPGLADSILLAPEATPILANTLTQSSNAITSNMGSLAGRTSSAASSAMSRASQAVKTTSSAAWQRAAAVNQSIQGVARDFSDALLPGSPSSTGLHSADRSRTRRHAIRSGGDRFQGGPLDDEHGIASPDEVIVISSSDESSGNSADKDEEYQWIAEPGAENMTRKEWRLARRRQREEEKKKMKENERLNSALDGLDDEFEPTVNSARFPRTRKQGRGSKCLYELSNHRSHGLGF</sequence>
<reference evidence="2" key="2">
    <citation type="submission" date="2023-06" db="EMBL/GenBank/DDBJ databases">
        <authorList>
            <consortium name="Lawrence Berkeley National Laboratory"/>
            <person name="Haridas S."/>
            <person name="Hensen N."/>
            <person name="Bonometti L."/>
            <person name="Westerberg I."/>
            <person name="Brannstrom I.O."/>
            <person name="Guillou S."/>
            <person name="Cros-Aarteil S."/>
            <person name="Calhoun S."/>
            <person name="Kuo A."/>
            <person name="Mondo S."/>
            <person name="Pangilinan J."/>
            <person name="Riley R."/>
            <person name="Labutti K."/>
            <person name="Andreopoulos B."/>
            <person name="Lipzen A."/>
            <person name="Chen C."/>
            <person name="Yanf M."/>
            <person name="Daum C."/>
            <person name="Ng V."/>
            <person name="Clum A."/>
            <person name="Steindorff A."/>
            <person name="Ohm R."/>
            <person name="Martin F."/>
            <person name="Silar P."/>
            <person name="Natvig D."/>
            <person name="Lalanne C."/>
            <person name="Gautier V."/>
            <person name="Ament-Velasquez S.L."/>
            <person name="Kruys A."/>
            <person name="Hutchinson M.I."/>
            <person name="Powell A.J."/>
            <person name="Barry K."/>
            <person name="Miller A.N."/>
            <person name="Grigoriev I.V."/>
            <person name="Debuchy R."/>
            <person name="Gladieux P."/>
            <person name="Thoren M.H."/>
            <person name="Johannesson H."/>
        </authorList>
    </citation>
    <scope>NUCLEOTIDE SEQUENCE</scope>
    <source>
        <strain evidence="2">CBS 958.72</strain>
    </source>
</reference>
<proteinExistence type="predicted"/>
<feature type="compositionally biased region" description="Basic residues" evidence="1">
    <location>
        <begin position="1"/>
        <end position="10"/>
    </location>
</feature>
<comment type="caution">
    <text evidence="2">The sequence shown here is derived from an EMBL/GenBank/DDBJ whole genome shotgun (WGS) entry which is preliminary data.</text>
</comment>
<evidence type="ECO:0000313" key="2">
    <source>
        <dbReference type="EMBL" id="KAK3367191.1"/>
    </source>
</evidence>
<gene>
    <name evidence="2" type="ORF">B0T24DRAFT_682327</name>
</gene>